<evidence type="ECO:0000313" key="2">
    <source>
        <dbReference type="Proteomes" id="UP000821865"/>
    </source>
</evidence>
<keyword evidence="2" id="KW-1185">Reference proteome</keyword>
<protein>
    <submittedName>
        <fullName evidence="1">Uncharacterized protein</fullName>
    </submittedName>
</protein>
<dbReference type="Proteomes" id="UP000821865">
    <property type="component" value="Chromosome 1"/>
</dbReference>
<gene>
    <name evidence="1" type="ORF">HPB49_014053</name>
</gene>
<name>A0ACB8E0W0_DERSI</name>
<proteinExistence type="predicted"/>
<comment type="caution">
    <text evidence="1">The sequence shown here is derived from an EMBL/GenBank/DDBJ whole genome shotgun (WGS) entry which is preliminary data.</text>
</comment>
<evidence type="ECO:0000313" key="1">
    <source>
        <dbReference type="EMBL" id="KAH7980241.1"/>
    </source>
</evidence>
<organism evidence="1 2">
    <name type="scientific">Dermacentor silvarum</name>
    <name type="common">Tick</name>
    <dbReference type="NCBI Taxonomy" id="543639"/>
    <lineage>
        <taxon>Eukaryota</taxon>
        <taxon>Metazoa</taxon>
        <taxon>Ecdysozoa</taxon>
        <taxon>Arthropoda</taxon>
        <taxon>Chelicerata</taxon>
        <taxon>Arachnida</taxon>
        <taxon>Acari</taxon>
        <taxon>Parasitiformes</taxon>
        <taxon>Ixodida</taxon>
        <taxon>Ixodoidea</taxon>
        <taxon>Ixodidae</taxon>
        <taxon>Rhipicephalinae</taxon>
        <taxon>Dermacentor</taxon>
    </lineage>
</organism>
<accession>A0ACB8E0W0</accession>
<reference evidence="1" key="1">
    <citation type="submission" date="2020-05" db="EMBL/GenBank/DDBJ databases">
        <title>Large-scale comparative analyses of tick genomes elucidate their genetic diversity and vector capacities.</title>
        <authorList>
            <person name="Jia N."/>
            <person name="Wang J."/>
            <person name="Shi W."/>
            <person name="Du L."/>
            <person name="Sun Y."/>
            <person name="Zhan W."/>
            <person name="Jiang J."/>
            <person name="Wang Q."/>
            <person name="Zhang B."/>
            <person name="Ji P."/>
            <person name="Sakyi L.B."/>
            <person name="Cui X."/>
            <person name="Yuan T."/>
            <person name="Jiang B."/>
            <person name="Yang W."/>
            <person name="Lam T.T.-Y."/>
            <person name="Chang Q."/>
            <person name="Ding S."/>
            <person name="Wang X."/>
            <person name="Zhu J."/>
            <person name="Ruan X."/>
            <person name="Zhao L."/>
            <person name="Wei J."/>
            <person name="Que T."/>
            <person name="Du C."/>
            <person name="Cheng J."/>
            <person name="Dai P."/>
            <person name="Han X."/>
            <person name="Huang E."/>
            <person name="Gao Y."/>
            <person name="Liu J."/>
            <person name="Shao H."/>
            <person name="Ye R."/>
            <person name="Li L."/>
            <person name="Wei W."/>
            <person name="Wang X."/>
            <person name="Wang C."/>
            <person name="Yang T."/>
            <person name="Huo Q."/>
            <person name="Li W."/>
            <person name="Guo W."/>
            <person name="Chen H."/>
            <person name="Zhou L."/>
            <person name="Ni X."/>
            <person name="Tian J."/>
            <person name="Zhou Y."/>
            <person name="Sheng Y."/>
            <person name="Liu T."/>
            <person name="Pan Y."/>
            <person name="Xia L."/>
            <person name="Li J."/>
            <person name="Zhao F."/>
            <person name="Cao W."/>
        </authorList>
    </citation>
    <scope>NUCLEOTIDE SEQUENCE</scope>
    <source>
        <strain evidence="1">Dsil-2018</strain>
    </source>
</reference>
<dbReference type="EMBL" id="CM023470">
    <property type="protein sequence ID" value="KAH7980241.1"/>
    <property type="molecule type" value="Genomic_DNA"/>
</dbReference>
<sequence length="315" mass="35966">MDIDCLPDSLLLEVFRHLQFQAICKCSRVCRRWRRVTRDWSLRRVINVTSQPLSALQVWHLVRDNAGANLVELKITGFKTATARGPTAMVLQLTDAWLERSLADLTTRLTHLSLKRSLFITDVFRDKREPLAVSSLRFLDLANCIFLPWFDMASLTQFHSLRGLVLEGCYPLLATSFAPSRPMITNLVLLNIERIFVCNREVQVVLLQGANLQYLFLGHTGFDGEVFETVWRLLRNQRPLRLTHVCLRCTQIQELHLNKLLQMTPRLQWLAATSADMSPAAKEHVEQYLPSSCQYLEVGPGNPRSAAFCGHSVPL</sequence>